<dbReference type="RefSeq" id="XP_009514800.1">
    <property type="nucleotide sequence ID" value="XM_009516505.1"/>
</dbReference>
<accession>G4YK20</accession>
<reference evidence="2 3" key="1">
    <citation type="journal article" date="2006" name="Science">
        <title>Phytophthora genome sequences uncover evolutionary origins and mechanisms of pathogenesis.</title>
        <authorList>
            <person name="Tyler B.M."/>
            <person name="Tripathy S."/>
            <person name="Zhang X."/>
            <person name="Dehal P."/>
            <person name="Jiang R.H."/>
            <person name="Aerts A."/>
            <person name="Arredondo F.D."/>
            <person name="Baxter L."/>
            <person name="Bensasson D."/>
            <person name="Beynon J.L."/>
            <person name="Chapman J."/>
            <person name="Damasceno C.M."/>
            <person name="Dorrance A.E."/>
            <person name="Dou D."/>
            <person name="Dickerman A.W."/>
            <person name="Dubchak I.L."/>
            <person name="Garbelotto M."/>
            <person name="Gijzen M."/>
            <person name="Gordon S.G."/>
            <person name="Govers F."/>
            <person name="Grunwald N.J."/>
            <person name="Huang W."/>
            <person name="Ivors K.L."/>
            <person name="Jones R.W."/>
            <person name="Kamoun S."/>
            <person name="Krampis K."/>
            <person name="Lamour K.H."/>
            <person name="Lee M.K."/>
            <person name="McDonald W.H."/>
            <person name="Medina M."/>
            <person name="Meijer H.J."/>
            <person name="Nordberg E.K."/>
            <person name="Maclean D.J."/>
            <person name="Ospina-Giraldo M.D."/>
            <person name="Morris P.F."/>
            <person name="Phuntumart V."/>
            <person name="Putnam N.H."/>
            <person name="Rash S."/>
            <person name="Rose J.K."/>
            <person name="Sakihama Y."/>
            <person name="Salamov A.A."/>
            <person name="Savidor A."/>
            <person name="Scheuring C.F."/>
            <person name="Smith B.M."/>
            <person name="Sobral B.W."/>
            <person name="Terry A."/>
            <person name="Torto-Alalibo T.A."/>
            <person name="Win J."/>
            <person name="Xu Z."/>
            <person name="Zhang H."/>
            <person name="Grigoriev I.V."/>
            <person name="Rokhsar D.S."/>
            <person name="Boore J.L."/>
        </authorList>
    </citation>
    <scope>NUCLEOTIDE SEQUENCE [LARGE SCALE GENOMIC DNA]</scope>
    <source>
        <strain evidence="2 3">P6497</strain>
    </source>
</reference>
<sequence length="55" mass="6106">FTFVWRETTAGKPYTGTGTDDDPFMLGMTSKRPLQVATRDPSTLVLHVDATFKLS</sequence>
<dbReference type="GeneID" id="20650427"/>
<keyword evidence="3" id="KW-1185">Reference proteome</keyword>
<feature type="non-terminal residue" evidence="2">
    <location>
        <position position="55"/>
    </location>
</feature>
<name>G4YK20_PHYSP</name>
<dbReference type="EMBL" id="JH159151">
    <property type="protein sequence ID" value="EGZ27525.1"/>
    <property type="molecule type" value="Genomic_DNA"/>
</dbReference>
<evidence type="ECO:0000256" key="1">
    <source>
        <dbReference type="SAM" id="MobiDB-lite"/>
    </source>
</evidence>
<dbReference type="InParanoid" id="G4YK20"/>
<organism evidence="2 3">
    <name type="scientific">Phytophthora sojae (strain P6497)</name>
    <name type="common">Soybean stem and root rot agent</name>
    <name type="synonym">Phytophthora megasperma f. sp. glycines</name>
    <dbReference type="NCBI Taxonomy" id="1094619"/>
    <lineage>
        <taxon>Eukaryota</taxon>
        <taxon>Sar</taxon>
        <taxon>Stramenopiles</taxon>
        <taxon>Oomycota</taxon>
        <taxon>Peronosporomycetes</taxon>
        <taxon>Peronosporales</taxon>
        <taxon>Peronosporaceae</taxon>
        <taxon>Phytophthora</taxon>
    </lineage>
</organism>
<evidence type="ECO:0000313" key="2">
    <source>
        <dbReference type="EMBL" id="EGZ27525.1"/>
    </source>
</evidence>
<evidence type="ECO:0000313" key="3">
    <source>
        <dbReference type="Proteomes" id="UP000002640"/>
    </source>
</evidence>
<dbReference type="AlphaFoldDB" id="G4YK20"/>
<dbReference type="Proteomes" id="UP000002640">
    <property type="component" value="Unassembled WGS sequence"/>
</dbReference>
<feature type="non-terminal residue" evidence="2">
    <location>
        <position position="1"/>
    </location>
</feature>
<feature type="region of interest" description="Disordered" evidence="1">
    <location>
        <begin position="1"/>
        <end position="26"/>
    </location>
</feature>
<protein>
    <submittedName>
        <fullName evidence="2">Uncharacterized protein</fullName>
    </submittedName>
</protein>
<proteinExistence type="predicted"/>
<dbReference type="KEGG" id="psoj:PHYSODRAFT_373682"/>
<gene>
    <name evidence="2" type="ORF">PHYSODRAFT_373682</name>
</gene>